<evidence type="ECO:0000256" key="26">
    <source>
        <dbReference type="ARBA" id="ARBA00033404"/>
    </source>
</evidence>
<evidence type="ECO:0000256" key="9">
    <source>
        <dbReference type="ARBA" id="ARBA00022501"/>
    </source>
</evidence>
<keyword evidence="17" id="KW-0492">Microsome</keyword>
<evidence type="ECO:0000313" key="37">
    <source>
        <dbReference type="Proteomes" id="UP001152320"/>
    </source>
</evidence>
<evidence type="ECO:0000256" key="12">
    <source>
        <dbReference type="ARBA" id="ARBA00022617"/>
    </source>
</evidence>
<dbReference type="FunFam" id="1.10.630.10:FF:000042">
    <property type="entry name" value="Cytochrome P450"/>
    <property type="match status" value="1"/>
</dbReference>
<keyword evidence="37" id="KW-1185">Reference proteome</keyword>
<comment type="function">
    <text evidence="33">Catalyzes the conversion of prostaglandin H2 (PGH2) to thromboxane A2 (TXA2), a potent inducer of blood vessel constriction and platelet aggregation. Also cleaves PGH2 to 12-hydroxy-heptadecatrienoicacid (12-HHT) and malondialdehyde, which is known to act as a mediator of DNA damage. 12-HHT and malondialdehyde are formed stoichiometrically in the same amounts as TXA2. Additionally, displays dehydratase activity, toward (15S)-hydroperoxy-(5Z,8Z,11Z,13E)-eicosatetraenoate (15(S)-HPETE) producing 15-KETE and 15-HETE.</text>
</comment>
<comment type="catalytic activity">
    <reaction evidence="28">
        <text>prostaglandin H2 = (12S)-hydroxy-(5Z,8E,10E)-heptadecatrienoate + malonaldehyde</text>
        <dbReference type="Rhea" id="RHEA:48644"/>
        <dbReference type="ChEBI" id="CHEBI:57405"/>
        <dbReference type="ChEBI" id="CHEBI:90694"/>
        <dbReference type="ChEBI" id="CHEBI:566274"/>
    </reaction>
</comment>
<evidence type="ECO:0000256" key="4">
    <source>
        <dbReference type="ARBA" id="ARBA00004406"/>
    </source>
</evidence>
<comment type="catalytic activity">
    <reaction evidence="1">
        <text>(15S)-hydroperoxy-(5Z,8Z,11Z,13E)-eicosatetraenoate = 15-oxo-(5Z,8Z,11Z,13E)-eicosatetraenoate + H2O</text>
        <dbReference type="Rhea" id="RHEA:48636"/>
        <dbReference type="ChEBI" id="CHEBI:15377"/>
        <dbReference type="ChEBI" id="CHEBI:57410"/>
        <dbReference type="ChEBI" id="CHEBI:57446"/>
    </reaction>
    <physiologicalReaction direction="left-to-right" evidence="1">
        <dbReference type="Rhea" id="RHEA:48637"/>
    </physiologicalReaction>
</comment>
<evidence type="ECO:0000256" key="13">
    <source>
        <dbReference type="ARBA" id="ARBA00022692"/>
    </source>
</evidence>
<evidence type="ECO:0000256" key="34">
    <source>
        <dbReference type="PIRSR" id="PIRSR602401-1"/>
    </source>
</evidence>
<evidence type="ECO:0000256" key="17">
    <source>
        <dbReference type="ARBA" id="ARBA00022848"/>
    </source>
</evidence>
<keyword evidence="24" id="KW-0413">Isomerase</keyword>
<dbReference type="EC" id="5.3.99.5" evidence="30"/>
<dbReference type="SUPFAM" id="SSF48264">
    <property type="entry name" value="Cytochrome P450"/>
    <property type="match status" value="1"/>
</dbReference>
<dbReference type="GO" id="GO:0005789">
    <property type="term" value="C:endoplasmic reticulum membrane"/>
    <property type="evidence" value="ECO:0007669"/>
    <property type="project" value="UniProtKB-SubCell"/>
</dbReference>
<reference evidence="36" key="1">
    <citation type="submission" date="2021-10" db="EMBL/GenBank/DDBJ databases">
        <title>Tropical sea cucumber genome reveals ecological adaptation and Cuvierian tubules defense mechanism.</title>
        <authorList>
            <person name="Chen T."/>
        </authorList>
    </citation>
    <scope>NUCLEOTIDE SEQUENCE</scope>
    <source>
        <strain evidence="36">Nanhai2018</strain>
        <tissue evidence="36">Muscle</tissue>
    </source>
</reference>
<evidence type="ECO:0000256" key="24">
    <source>
        <dbReference type="ARBA" id="ARBA00023235"/>
    </source>
</evidence>
<evidence type="ECO:0000256" key="31">
    <source>
        <dbReference type="ARBA" id="ARBA00040834"/>
    </source>
</evidence>
<keyword evidence="12 34" id="KW-0349">Heme</keyword>
<protein>
    <recommendedName>
        <fullName evidence="31">Thromboxane-A synthase</fullName>
        <ecNumber evidence="8">4.2.1.152</ecNumber>
        <ecNumber evidence="30">5.3.99.5</ecNumber>
    </recommendedName>
    <alternativeName>
        <fullName evidence="32">Cytochrome P450 5A1</fullName>
    </alternativeName>
    <alternativeName>
        <fullName evidence="26">Hydroperoxy icosatetraenoate dehydratase</fullName>
    </alternativeName>
</protein>
<dbReference type="InterPro" id="IPR001128">
    <property type="entry name" value="Cyt_P450"/>
</dbReference>
<evidence type="ECO:0000256" key="14">
    <source>
        <dbReference type="ARBA" id="ARBA00022723"/>
    </source>
</evidence>
<evidence type="ECO:0000256" key="8">
    <source>
        <dbReference type="ARBA" id="ARBA00013084"/>
    </source>
</evidence>
<dbReference type="GO" id="GO:0001516">
    <property type="term" value="P:prostaglandin biosynthetic process"/>
    <property type="evidence" value="ECO:0007669"/>
    <property type="project" value="UniProtKB-KW"/>
</dbReference>
<dbReference type="OrthoDB" id="2789670at2759"/>
<comment type="subcellular location">
    <subcellularLocation>
        <location evidence="5">Endoplasmic reticulum membrane</location>
        <topology evidence="5">Multi-pass membrane protein</topology>
    </subcellularLocation>
    <subcellularLocation>
        <location evidence="4">Endoplasmic reticulum membrane</location>
        <topology evidence="4">Peripheral membrane protein</topology>
    </subcellularLocation>
    <subcellularLocation>
        <location evidence="3">Microsome membrane</location>
        <topology evidence="3">Peripheral membrane protein</topology>
    </subcellularLocation>
</comment>
<evidence type="ECO:0000256" key="28">
    <source>
        <dbReference type="ARBA" id="ARBA00036424"/>
    </source>
</evidence>
<dbReference type="InterPro" id="IPR017972">
    <property type="entry name" value="Cyt_P450_CS"/>
</dbReference>
<keyword evidence="15" id="KW-0256">Endoplasmic reticulum</keyword>
<evidence type="ECO:0000256" key="19">
    <source>
        <dbReference type="ARBA" id="ARBA00023002"/>
    </source>
</evidence>
<evidence type="ECO:0000256" key="10">
    <source>
        <dbReference type="ARBA" id="ARBA00022516"/>
    </source>
</evidence>
<evidence type="ECO:0000256" key="18">
    <source>
        <dbReference type="ARBA" id="ARBA00022989"/>
    </source>
</evidence>
<accession>A0A9Q1CIY8</accession>
<dbReference type="GO" id="GO:0008395">
    <property type="term" value="F:steroid hydroxylase activity"/>
    <property type="evidence" value="ECO:0007669"/>
    <property type="project" value="TreeGrafter"/>
</dbReference>
<dbReference type="GO" id="GO:0106256">
    <property type="term" value="F:hydroperoxy icosatetraenoate dehydratase activity"/>
    <property type="evidence" value="ECO:0007669"/>
    <property type="project" value="UniProtKB-EC"/>
</dbReference>
<evidence type="ECO:0000256" key="27">
    <source>
        <dbReference type="ARBA" id="ARBA00036380"/>
    </source>
</evidence>
<keyword evidence="19 35" id="KW-0560">Oxidoreductase</keyword>
<dbReference type="AlphaFoldDB" id="A0A9Q1CIY8"/>
<keyword evidence="10" id="KW-0444">Lipid biosynthesis</keyword>
<evidence type="ECO:0000256" key="6">
    <source>
        <dbReference type="ARBA" id="ARBA00010617"/>
    </source>
</evidence>
<dbReference type="InterPro" id="IPR036396">
    <property type="entry name" value="Cyt_P450_sf"/>
</dbReference>
<dbReference type="PANTHER" id="PTHR24302:SF47">
    <property type="entry name" value="CYTOCHROME P450"/>
    <property type="match status" value="1"/>
</dbReference>
<feature type="binding site" description="axial binding residue" evidence="34">
    <location>
        <position position="359"/>
    </location>
    <ligand>
        <name>heme</name>
        <dbReference type="ChEBI" id="CHEBI:30413"/>
    </ligand>
    <ligandPart>
        <name>Fe</name>
        <dbReference type="ChEBI" id="CHEBI:18248"/>
    </ligandPart>
</feature>
<evidence type="ECO:0000256" key="22">
    <source>
        <dbReference type="ARBA" id="ARBA00023136"/>
    </source>
</evidence>
<dbReference type="PROSITE" id="PS00086">
    <property type="entry name" value="CYTOCHROME_P450"/>
    <property type="match status" value="1"/>
</dbReference>
<keyword evidence="23" id="KW-0275">Fatty acid biosynthesis</keyword>
<dbReference type="GO" id="GO:0004796">
    <property type="term" value="F:thromboxane-A synthase activity"/>
    <property type="evidence" value="ECO:0007669"/>
    <property type="project" value="UniProtKB-EC"/>
</dbReference>
<comment type="catalytic activity">
    <reaction evidence="2">
        <text>a hydroperoxyeicosatetraenoate = an oxoeicosatetraenoate + H2O</text>
        <dbReference type="Rhea" id="RHEA:55556"/>
        <dbReference type="ChEBI" id="CHEBI:15377"/>
        <dbReference type="ChEBI" id="CHEBI:59720"/>
        <dbReference type="ChEBI" id="CHEBI:131859"/>
        <dbReference type="EC" id="4.2.1.152"/>
    </reaction>
    <physiologicalReaction direction="left-to-right" evidence="2">
        <dbReference type="Rhea" id="RHEA:55557"/>
    </physiologicalReaction>
</comment>
<comment type="similarity">
    <text evidence="6 35">Belongs to the cytochrome P450 family.</text>
</comment>
<dbReference type="PRINTS" id="PR00385">
    <property type="entry name" value="P450"/>
</dbReference>
<comment type="subunit">
    <text evidence="7">Monomer.</text>
</comment>
<comment type="catalytic activity">
    <reaction evidence="27">
        <text>(15S)-hydroperoxy-(5Z,8Z,11Z,13E)-eicosatetraenoate + AH2 = (15S)-hydroxy-(5Z,8Z,11Z,13E)-eicosatetraenoate + A + H2O</text>
        <dbReference type="Rhea" id="RHEA:48856"/>
        <dbReference type="ChEBI" id="CHEBI:13193"/>
        <dbReference type="ChEBI" id="CHEBI:15377"/>
        <dbReference type="ChEBI" id="CHEBI:17499"/>
        <dbReference type="ChEBI" id="CHEBI:57409"/>
        <dbReference type="ChEBI" id="CHEBI:57446"/>
    </reaction>
    <physiologicalReaction direction="left-to-right" evidence="27">
        <dbReference type="Rhea" id="RHEA:48857"/>
    </physiologicalReaction>
</comment>
<evidence type="ECO:0000313" key="36">
    <source>
        <dbReference type="EMBL" id="KAJ8045319.1"/>
    </source>
</evidence>
<dbReference type="Proteomes" id="UP001152320">
    <property type="component" value="Chromosome 3"/>
</dbReference>
<gene>
    <name evidence="36" type="ORF">HOLleu_08308</name>
</gene>
<comment type="catalytic activity">
    <reaction evidence="29">
        <text>prostaglandin H2 = thromboxane A2</text>
        <dbReference type="Rhea" id="RHEA:17137"/>
        <dbReference type="ChEBI" id="CHEBI:57405"/>
        <dbReference type="ChEBI" id="CHEBI:57445"/>
        <dbReference type="EC" id="5.3.99.5"/>
    </reaction>
    <physiologicalReaction direction="left-to-right" evidence="29">
        <dbReference type="Rhea" id="RHEA:17138"/>
    </physiologicalReaction>
</comment>
<dbReference type="InterPro" id="IPR002401">
    <property type="entry name" value="Cyt_P450_E_grp-I"/>
</dbReference>
<keyword evidence="35" id="KW-0503">Monooxygenase</keyword>
<keyword evidence="20 34" id="KW-0408">Iron</keyword>
<keyword evidence="22" id="KW-0472">Membrane</keyword>
<dbReference type="PANTHER" id="PTHR24302">
    <property type="entry name" value="CYTOCHROME P450 FAMILY 3"/>
    <property type="match status" value="1"/>
</dbReference>
<keyword evidence="13" id="KW-0812">Transmembrane</keyword>
<evidence type="ECO:0000256" key="15">
    <source>
        <dbReference type="ARBA" id="ARBA00022824"/>
    </source>
</evidence>
<keyword evidence="16" id="KW-0276">Fatty acid metabolism</keyword>
<evidence type="ECO:0000256" key="21">
    <source>
        <dbReference type="ARBA" id="ARBA00023098"/>
    </source>
</evidence>
<dbReference type="GO" id="GO:0020037">
    <property type="term" value="F:heme binding"/>
    <property type="evidence" value="ECO:0007669"/>
    <property type="project" value="InterPro"/>
</dbReference>
<keyword evidence="9" id="KW-0644">Prostaglandin metabolism</keyword>
<dbReference type="GO" id="GO:0005506">
    <property type="term" value="F:iron ion binding"/>
    <property type="evidence" value="ECO:0007669"/>
    <property type="project" value="InterPro"/>
</dbReference>
<dbReference type="GO" id="GO:0016705">
    <property type="term" value="F:oxidoreductase activity, acting on paired donors, with incorporation or reduction of molecular oxygen"/>
    <property type="evidence" value="ECO:0007669"/>
    <property type="project" value="InterPro"/>
</dbReference>
<evidence type="ECO:0000256" key="29">
    <source>
        <dbReference type="ARBA" id="ARBA00036475"/>
    </source>
</evidence>
<dbReference type="InterPro" id="IPR050705">
    <property type="entry name" value="Cytochrome_P450_3A"/>
</dbReference>
<evidence type="ECO:0000256" key="25">
    <source>
        <dbReference type="ARBA" id="ARBA00023239"/>
    </source>
</evidence>
<evidence type="ECO:0000256" key="30">
    <source>
        <dbReference type="ARBA" id="ARBA00038872"/>
    </source>
</evidence>
<evidence type="ECO:0000256" key="35">
    <source>
        <dbReference type="RuleBase" id="RU000461"/>
    </source>
</evidence>
<dbReference type="CDD" id="cd11055">
    <property type="entry name" value="CYP3A-like"/>
    <property type="match status" value="1"/>
</dbReference>
<proteinExistence type="inferred from homology"/>
<evidence type="ECO:0000256" key="1">
    <source>
        <dbReference type="ARBA" id="ARBA00001143"/>
    </source>
</evidence>
<evidence type="ECO:0000256" key="16">
    <source>
        <dbReference type="ARBA" id="ARBA00022832"/>
    </source>
</evidence>
<dbReference type="PRINTS" id="PR00463">
    <property type="entry name" value="EP450I"/>
</dbReference>
<dbReference type="Pfam" id="PF00067">
    <property type="entry name" value="p450"/>
    <property type="match status" value="1"/>
</dbReference>
<evidence type="ECO:0000256" key="2">
    <source>
        <dbReference type="ARBA" id="ARBA00001719"/>
    </source>
</evidence>
<keyword evidence="11" id="KW-0643">Prostaglandin biosynthesis</keyword>
<evidence type="ECO:0000256" key="23">
    <source>
        <dbReference type="ARBA" id="ARBA00023160"/>
    </source>
</evidence>
<evidence type="ECO:0000256" key="32">
    <source>
        <dbReference type="ARBA" id="ARBA00042726"/>
    </source>
</evidence>
<keyword evidence="14 34" id="KW-0479">Metal-binding</keyword>
<keyword evidence="21" id="KW-0443">Lipid metabolism</keyword>
<comment type="cofactor">
    <cofactor evidence="34">
        <name>heme</name>
        <dbReference type="ChEBI" id="CHEBI:30413"/>
    </cofactor>
</comment>
<sequence>MAQEIMIRRFSVFPNRIPMGVKDRPLNDAIFNVRDDRWREVRSTLSPAFSGSKMKQMTHIINECCDQLLEHFEQLRKEGPSIQCKDIYGSYTMDVIASTFFGLKIDSHKNPNDPFVKHAKAVFDLSVFNPRVLLIVLFPWLCPLLDRLNIGFTAGYIKDFFQRVVRETISSRESSSTKRMDMLQLMMDAHNLESEEREESSSKKKALTTEEIMANSLIFFLAGYETTNIGLCYTSYLLATNPEAQTRLIEEVDKFAPTRNDVTYDTVKEMEYLDALVRESLRLFPPVAIIQRDNEKTNIINGIEIPEGVTIIFPVYAMHHDPDIWEDPEQFRPERFFKENRDKIHPIGWLPFGAGPRSCIGLRLALMEIKFGLIRLLQKYRFITCADTEIPPVFGNSGMGIRGTKLQITPREP</sequence>
<evidence type="ECO:0000256" key="20">
    <source>
        <dbReference type="ARBA" id="ARBA00023004"/>
    </source>
</evidence>
<keyword evidence="18" id="KW-1133">Transmembrane helix</keyword>
<dbReference type="EMBL" id="JAIZAY010000003">
    <property type="protein sequence ID" value="KAJ8045319.1"/>
    <property type="molecule type" value="Genomic_DNA"/>
</dbReference>
<name>A0A9Q1CIY8_HOLLE</name>
<keyword evidence="25" id="KW-0456">Lyase</keyword>
<comment type="caution">
    <text evidence="36">The sequence shown here is derived from an EMBL/GenBank/DDBJ whole genome shotgun (WGS) entry which is preliminary data.</text>
</comment>
<evidence type="ECO:0000256" key="7">
    <source>
        <dbReference type="ARBA" id="ARBA00011245"/>
    </source>
</evidence>
<evidence type="ECO:0000256" key="33">
    <source>
        <dbReference type="ARBA" id="ARBA00054825"/>
    </source>
</evidence>
<evidence type="ECO:0000256" key="5">
    <source>
        <dbReference type="ARBA" id="ARBA00004477"/>
    </source>
</evidence>
<evidence type="ECO:0000256" key="11">
    <source>
        <dbReference type="ARBA" id="ARBA00022585"/>
    </source>
</evidence>
<evidence type="ECO:0000256" key="3">
    <source>
        <dbReference type="ARBA" id="ARBA00004174"/>
    </source>
</evidence>
<dbReference type="EC" id="4.2.1.152" evidence="8"/>
<organism evidence="36 37">
    <name type="scientific">Holothuria leucospilota</name>
    <name type="common">Black long sea cucumber</name>
    <name type="synonym">Mertensiothuria leucospilota</name>
    <dbReference type="NCBI Taxonomy" id="206669"/>
    <lineage>
        <taxon>Eukaryota</taxon>
        <taxon>Metazoa</taxon>
        <taxon>Echinodermata</taxon>
        <taxon>Eleutherozoa</taxon>
        <taxon>Echinozoa</taxon>
        <taxon>Holothuroidea</taxon>
        <taxon>Aspidochirotacea</taxon>
        <taxon>Aspidochirotida</taxon>
        <taxon>Holothuriidae</taxon>
        <taxon>Holothuria</taxon>
    </lineage>
</organism>
<dbReference type="Gene3D" id="1.10.630.10">
    <property type="entry name" value="Cytochrome P450"/>
    <property type="match status" value="1"/>
</dbReference>